<feature type="compositionally biased region" description="Basic residues" evidence="2">
    <location>
        <begin position="1"/>
        <end position="13"/>
    </location>
</feature>
<dbReference type="OrthoDB" id="6116533at2759"/>
<dbReference type="RefSeq" id="XP_022322399.1">
    <property type="nucleotide sequence ID" value="XM_022466691.1"/>
</dbReference>
<evidence type="ECO:0000256" key="3">
    <source>
        <dbReference type="SAM" id="Phobius"/>
    </source>
</evidence>
<keyword evidence="3" id="KW-0812">Transmembrane</keyword>
<reference evidence="5" key="1">
    <citation type="submission" date="2025-08" db="UniProtKB">
        <authorList>
            <consortium name="RefSeq"/>
        </authorList>
    </citation>
    <scope>IDENTIFICATION</scope>
    <source>
        <tissue evidence="5">Whole sample</tissue>
    </source>
</reference>
<evidence type="ECO:0000256" key="1">
    <source>
        <dbReference type="SAM" id="Coils"/>
    </source>
</evidence>
<evidence type="ECO:0000313" key="4">
    <source>
        <dbReference type="Proteomes" id="UP000694844"/>
    </source>
</evidence>
<feature type="compositionally biased region" description="Polar residues" evidence="2">
    <location>
        <begin position="73"/>
        <end position="92"/>
    </location>
</feature>
<evidence type="ECO:0000256" key="2">
    <source>
        <dbReference type="SAM" id="MobiDB-lite"/>
    </source>
</evidence>
<evidence type="ECO:0000313" key="5">
    <source>
        <dbReference type="RefSeq" id="XP_022322399.1"/>
    </source>
</evidence>
<dbReference type="Proteomes" id="UP000694844">
    <property type="component" value="Chromosome 3"/>
</dbReference>
<name>A0A8B8D4E2_CRAVI</name>
<proteinExistence type="predicted"/>
<feature type="region of interest" description="Disordered" evidence="2">
    <location>
        <begin position="1"/>
        <end position="103"/>
    </location>
</feature>
<keyword evidence="3" id="KW-0472">Membrane</keyword>
<protein>
    <submittedName>
        <fullName evidence="5">Uncharacterized protein LOC111123950 isoform X1</fullName>
    </submittedName>
</protein>
<organism evidence="4 5">
    <name type="scientific">Crassostrea virginica</name>
    <name type="common">Eastern oyster</name>
    <dbReference type="NCBI Taxonomy" id="6565"/>
    <lineage>
        <taxon>Eukaryota</taxon>
        <taxon>Metazoa</taxon>
        <taxon>Spiralia</taxon>
        <taxon>Lophotrochozoa</taxon>
        <taxon>Mollusca</taxon>
        <taxon>Bivalvia</taxon>
        <taxon>Autobranchia</taxon>
        <taxon>Pteriomorphia</taxon>
        <taxon>Ostreida</taxon>
        <taxon>Ostreoidea</taxon>
        <taxon>Ostreidae</taxon>
        <taxon>Crassostrea</taxon>
    </lineage>
</organism>
<dbReference type="GeneID" id="111123950"/>
<feature type="transmembrane region" description="Helical" evidence="3">
    <location>
        <begin position="121"/>
        <end position="141"/>
    </location>
</feature>
<dbReference type="KEGG" id="cvn:111123950"/>
<sequence>MPPRKSHGKKITHVKLQPEISSDDDLEIEISEIKEGEDDGSGNIIKEGEDDGSGNIHPDNACQSDNVDEKAGDSTTNQRDIPGGSRSSSTPSAVKITKHTKERADKELVKSPVPYWSDPNFWIPVLGIIQIITIITSVYVFDSMRNSLENLKSCQKRDPATDISKPCADCTCIATDGFSSKECSNIIERQSNTEEKYRLYENSVKDVQRKLSANDDMLSGFKRRDTIITQQFEKLNAKIEEFSNNPIIGDENVIAMCDREWEKRQDILMKAFDSRESFLKDILDKKIQETEAKLNTELEQMIKSKIGLQFQEINKNIEEQMRAVKNMMKNDTSGFKENFERVDEQINSIFREIDNLNNIIVCVFLLVVIGGIFVAYKFLISRKDSFNTIIEKLKRKGLKKGLLVVSFLPSTHQFHLDALNAVPEFKQTSPVKYFQVLVQRFDDIMDVQPHKVVIIFVDFNNRNIILENEETEIGDLRNQTTKMFLSLKCDVLVVYCKDKGSQDLPPENLYNPRLHSIDRQPVLSELKNKKRVLSINDKFHPHQVEHLKSCCQQL</sequence>
<keyword evidence="1" id="KW-0175">Coiled coil</keyword>
<feature type="transmembrane region" description="Helical" evidence="3">
    <location>
        <begin position="359"/>
        <end position="379"/>
    </location>
</feature>
<feature type="compositionally biased region" description="Acidic residues" evidence="2">
    <location>
        <begin position="21"/>
        <end position="40"/>
    </location>
</feature>
<keyword evidence="4" id="KW-1185">Reference proteome</keyword>
<gene>
    <name evidence="5" type="primary">LOC111123950</name>
</gene>
<feature type="coiled-coil region" evidence="1">
    <location>
        <begin position="280"/>
        <end position="330"/>
    </location>
</feature>
<dbReference type="AlphaFoldDB" id="A0A8B8D4E2"/>
<keyword evidence="3" id="KW-1133">Transmembrane helix</keyword>
<accession>A0A8B8D4E2</accession>